<evidence type="ECO:0000256" key="4">
    <source>
        <dbReference type="ARBA" id="ARBA00022989"/>
    </source>
</evidence>
<dbReference type="InterPro" id="IPR027469">
    <property type="entry name" value="Cation_efflux_TMD_sf"/>
</dbReference>
<feature type="transmembrane region" description="Helical" evidence="8">
    <location>
        <begin position="367"/>
        <end position="392"/>
    </location>
</feature>
<evidence type="ECO:0000313" key="11">
    <source>
        <dbReference type="Proteomes" id="UP000807716"/>
    </source>
</evidence>
<feature type="compositionally biased region" description="Polar residues" evidence="7">
    <location>
        <begin position="40"/>
        <end position="53"/>
    </location>
</feature>
<keyword evidence="4 8" id="KW-1133">Transmembrane helix</keyword>
<feature type="coiled-coil region" evidence="6">
    <location>
        <begin position="152"/>
        <end position="179"/>
    </location>
</feature>
<feature type="compositionally biased region" description="Low complexity" evidence="7">
    <location>
        <begin position="67"/>
        <end position="77"/>
    </location>
</feature>
<dbReference type="InterPro" id="IPR002524">
    <property type="entry name" value="Cation_efflux"/>
</dbReference>
<feature type="compositionally biased region" description="Low complexity" evidence="7">
    <location>
        <begin position="94"/>
        <end position="105"/>
    </location>
</feature>
<evidence type="ECO:0000256" key="2">
    <source>
        <dbReference type="ARBA" id="ARBA00022448"/>
    </source>
</evidence>
<dbReference type="Proteomes" id="UP000807716">
    <property type="component" value="Unassembled WGS sequence"/>
</dbReference>
<dbReference type="InterPro" id="IPR036837">
    <property type="entry name" value="Cation_efflux_CTD_sf"/>
</dbReference>
<evidence type="ECO:0000259" key="9">
    <source>
        <dbReference type="Pfam" id="PF01545"/>
    </source>
</evidence>
<dbReference type="SUPFAM" id="SSF161111">
    <property type="entry name" value="Cation efflux protein transmembrane domain-like"/>
    <property type="match status" value="1"/>
</dbReference>
<evidence type="ECO:0000256" key="5">
    <source>
        <dbReference type="ARBA" id="ARBA00023136"/>
    </source>
</evidence>
<dbReference type="GO" id="GO:0098771">
    <property type="term" value="P:inorganic ion homeostasis"/>
    <property type="evidence" value="ECO:0007669"/>
    <property type="project" value="UniProtKB-ARBA"/>
</dbReference>
<evidence type="ECO:0000313" key="10">
    <source>
        <dbReference type="EMBL" id="KAG0256102.1"/>
    </source>
</evidence>
<evidence type="ECO:0000256" key="7">
    <source>
        <dbReference type="SAM" id="MobiDB-lite"/>
    </source>
</evidence>
<protein>
    <recommendedName>
        <fullName evidence="9">Cation efflux protein transmembrane domain-containing protein</fullName>
    </recommendedName>
</protein>
<dbReference type="GO" id="GO:0030003">
    <property type="term" value="P:intracellular monoatomic cation homeostasis"/>
    <property type="evidence" value="ECO:0007669"/>
    <property type="project" value="UniProtKB-ARBA"/>
</dbReference>
<dbReference type="InterPro" id="IPR058533">
    <property type="entry name" value="Cation_efflux_TM"/>
</dbReference>
<keyword evidence="11" id="KW-1185">Reference proteome</keyword>
<accession>A0A9P6PXG9</accession>
<feature type="region of interest" description="Disordered" evidence="7">
    <location>
        <begin position="221"/>
        <end position="265"/>
    </location>
</feature>
<reference evidence="10" key="1">
    <citation type="journal article" date="2020" name="Fungal Divers.">
        <title>Resolving the Mortierellaceae phylogeny through synthesis of multi-gene phylogenetics and phylogenomics.</title>
        <authorList>
            <person name="Vandepol N."/>
            <person name="Liber J."/>
            <person name="Desiro A."/>
            <person name="Na H."/>
            <person name="Kennedy M."/>
            <person name="Barry K."/>
            <person name="Grigoriev I.V."/>
            <person name="Miller A.N."/>
            <person name="O'Donnell K."/>
            <person name="Stajich J.E."/>
            <person name="Bonito G."/>
        </authorList>
    </citation>
    <scope>NUCLEOTIDE SEQUENCE</scope>
    <source>
        <strain evidence="10">BC1065</strain>
    </source>
</reference>
<feature type="domain" description="Cation efflux protein transmembrane" evidence="9">
    <location>
        <begin position="346"/>
        <end position="539"/>
    </location>
</feature>
<keyword evidence="3 8" id="KW-0812">Transmembrane</keyword>
<feature type="compositionally biased region" description="Low complexity" evidence="7">
    <location>
        <begin position="25"/>
        <end position="39"/>
    </location>
</feature>
<organism evidence="10 11">
    <name type="scientific">Actinomortierella ambigua</name>
    <dbReference type="NCBI Taxonomy" id="1343610"/>
    <lineage>
        <taxon>Eukaryota</taxon>
        <taxon>Fungi</taxon>
        <taxon>Fungi incertae sedis</taxon>
        <taxon>Mucoromycota</taxon>
        <taxon>Mortierellomycotina</taxon>
        <taxon>Mortierellomycetes</taxon>
        <taxon>Mortierellales</taxon>
        <taxon>Mortierellaceae</taxon>
        <taxon>Actinomortierella</taxon>
    </lineage>
</organism>
<comment type="caution">
    <text evidence="10">The sequence shown here is derived from an EMBL/GenBank/DDBJ whole genome shotgun (WGS) entry which is preliminary data.</text>
</comment>
<sequence>MRPAPNTPGSPSSPQQRSEDSCTSPAPAGAQQRQQPKRASATTTPGSGSQSPALGSPYQHPFPPSSPSQHSLRGGAARPHHEHHPHQHYHRHQPASYSPTRSRSASTRRWRGNGVFFNAIPAQLGLAPEQFQQARTTEEELRQIRGPRRGPVQQYYRELNELLDAFQEVEEILQEHREYEKVRVENVQRKRREQLDRLDQVRDGLAVGLIDIGDELLGGANGAGGGEQGEDGSAEAAAAAGGVGVGPGPEAGMNKKAAAPSQSTQFQRPVIVEDPPAQSNDTNGYGSLIQRKQTHGGAETTQPTSIVIHAGEDEAPDADETAPLLAAGAAKRSQRSSAKMIELAIQISMVANIVLVLSKIWTVVMSASLAVLASMIDSLMDLLSGCIVWYSVRMRKDAKDGHKYPVGKARMEPLGVIVFGSIMMTSFAQVLLQSIERLLAGEEDHPVELDPITLVLLAANILIKLALWLWCRNIKNSSSVQALAQDHYIDVIFNVFSTFFPVAGKFLNLWWLDAAGAIALCIFIIYKWAETCLDNIRRLTGHVATVKDAQQLTYMAYRFSDLIEAVDTVRSYYVGDGLFVEVDIVMARDSPLPLAHDIGESLQEALECLDIVERAFVHIDIDVDHEIEHRKAVSRLLE</sequence>
<evidence type="ECO:0000256" key="6">
    <source>
        <dbReference type="SAM" id="Coils"/>
    </source>
</evidence>
<evidence type="ECO:0000256" key="3">
    <source>
        <dbReference type="ARBA" id="ARBA00022692"/>
    </source>
</evidence>
<dbReference type="GO" id="GO:0008324">
    <property type="term" value="F:monoatomic cation transmembrane transporter activity"/>
    <property type="evidence" value="ECO:0007669"/>
    <property type="project" value="InterPro"/>
</dbReference>
<feature type="transmembrane region" description="Helical" evidence="8">
    <location>
        <begin position="509"/>
        <end position="529"/>
    </location>
</feature>
<dbReference type="PANTHER" id="PTHR43840">
    <property type="entry name" value="MITOCHONDRIAL METAL TRANSPORTER 1-RELATED"/>
    <property type="match status" value="1"/>
</dbReference>
<dbReference type="Pfam" id="PF01545">
    <property type="entry name" value="Cation_efflux"/>
    <property type="match status" value="1"/>
</dbReference>
<dbReference type="InterPro" id="IPR050291">
    <property type="entry name" value="CDF_Transporter"/>
</dbReference>
<feature type="compositionally biased region" description="Basic residues" evidence="7">
    <location>
        <begin position="78"/>
        <end position="93"/>
    </location>
</feature>
<comment type="subcellular location">
    <subcellularLocation>
        <location evidence="1">Membrane</location>
        <topology evidence="1">Multi-pass membrane protein</topology>
    </subcellularLocation>
</comment>
<dbReference type="SUPFAM" id="SSF160240">
    <property type="entry name" value="Cation efflux protein cytoplasmic domain-like"/>
    <property type="match status" value="1"/>
</dbReference>
<keyword evidence="2" id="KW-0813">Transport</keyword>
<dbReference type="GO" id="GO:0016020">
    <property type="term" value="C:membrane"/>
    <property type="evidence" value="ECO:0007669"/>
    <property type="project" value="UniProtKB-SubCell"/>
</dbReference>
<feature type="transmembrane region" description="Helical" evidence="8">
    <location>
        <begin position="341"/>
        <end position="361"/>
    </location>
</feature>
<dbReference type="EMBL" id="JAAAJB010000426">
    <property type="protein sequence ID" value="KAG0256102.1"/>
    <property type="molecule type" value="Genomic_DNA"/>
</dbReference>
<feature type="transmembrane region" description="Helical" evidence="8">
    <location>
        <begin position="413"/>
        <end position="432"/>
    </location>
</feature>
<feature type="transmembrane region" description="Helical" evidence="8">
    <location>
        <begin position="452"/>
        <end position="471"/>
    </location>
</feature>
<keyword evidence="6" id="KW-0175">Coiled coil</keyword>
<keyword evidence="5 8" id="KW-0472">Membrane</keyword>
<dbReference type="AlphaFoldDB" id="A0A9P6PXG9"/>
<dbReference type="PANTHER" id="PTHR43840:SF4">
    <property type="entry name" value="CDF DIVALENT METAL CATION TRANSPORTER (EUROFUNG)"/>
    <property type="match status" value="1"/>
</dbReference>
<feature type="compositionally biased region" description="Polar residues" evidence="7">
    <location>
        <begin position="9"/>
        <end position="24"/>
    </location>
</feature>
<feature type="region of interest" description="Disordered" evidence="7">
    <location>
        <begin position="1"/>
        <end position="107"/>
    </location>
</feature>
<dbReference type="FunFam" id="1.20.1510.10:FF:000005">
    <property type="entry name" value="Putative Cation diffusion facilitator 1"/>
    <property type="match status" value="1"/>
</dbReference>
<dbReference type="Gene3D" id="3.30.70.1350">
    <property type="entry name" value="Cation efflux protein, cytoplasmic domain"/>
    <property type="match status" value="1"/>
</dbReference>
<evidence type="ECO:0000256" key="8">
    <source>
        <dbReference type="SAM" id="Phobius"/>
    </source>
</evidence>
<dbReference type="NCBIfam" id="TIGR01297">
    <property type="entry name" value="CDF"/>
    <property type="match status" value="1"/>
</dbReference>
<dbReference type="Gene3D" id="1.20.1510.10">
    <property type="entry name" value="Cation efflux protein transmembrane domain"/>
    <property type="match status" value="1"/>
</dbReference>
<dbReference type="OrthoDB" id="78296at2759"/>
<gene>
    <name evidence="10" type="ORF">DFQ27_005907</name>
</gene>
<name>A0A9P6PXG9_9FUNG</name>
<proteinExistence type="predicted"/>
<evidence type="ECO:0000256" key="1">
    <source>
        <dbReference type="ARBA" id="ARBA00004141"/>
    </source>
</evidence>